<evidence type="ECO:0000313" key="1">
    <source>
        <dbReference type="EMBL" id="HIY27060.1"/>
    </source>
</evidence>
<dbReference type="EMBL" id="DXDU01000126">
    <property type="protein sequence ID" value="HIY27060.1"/>
    <property type="molecule type" value="Genomic_DNA"/>
</dbReference>
<dbReference type="AlphaFoldDB" id="A0A9D1YDU9"/>
<gene>
    <name evidence="1" type="ORF">H9838_07820</name>
</gene>
<sequence>MKNNINHKKVLLVCLIVSLALVSVLAAGLFLSSHKENHQHDFPQWEVAGEAPQTQEGLTLSLECVERLLPASGESTDSVFLLLEKEGDTTCGPNYWVDYLCEDTWYTVYDGNVQAEYAQVLGGGAGSFTLEYTVPSGLFQTAGSYRLCIDGLGTVPIDISAPVT</sequence>
<proteinExistence type="predicted"/>
<comment type="caution">
    <text evidence="1">The sequence shown here is derived from an EMBL/GenBank/DDBJ whole genome shotgun (WGS) entry which is preliminary data.</text>
</comment>
<protein>
    <submittedName>
        <fullName evidence="1">Uncharacterized protein</fullName>
    </submittedName>
</protein>
<organism evidence="1 2">
    <name type="scientific">Candidatus Acutalibacter pullistercoris</name>
    <dbReference type="NCBI Taxonomy" id="2838418"/>
    <lineage>
        <taxon>Bacteria</taxon>
        <taxon>Bacillati</taxon>
        <taxon>Bacillota</taxon>
        <taxon>Clostridia</taxon>
        <taxon>Eubacteriales</taxon>
        <taxon>Acutalibacteraceae</taxon>
        <taxon>Acutalibacter</taxon>
    </lineage>
</organism>
<accession>A0A9D1YDU9</accession>
<evidence type="ECO:0000313" key="2">
    <source>
        <dbReference type="Proteomes" id="UP000823915"/>
    </source>
</evidence>
<name>A0A9D1YDU9_9FIRM</name>
<dbReference type="Proteomes" id="UP000823915">
    <property type="component" value="Unassembled WGS sequence"/>
</dbReference>
<reference evidence="1" key="2">
    <citation type="submission" date="2021-04" db="EMBL/GenBank/DDBJ databases">
        <authorList>
            <person name="Gilroy R."/>
        </authorList>
    </citation>
    <scope>NUCLEOTIDE SEQUENCE</scope>
    <source>
        <strain evidence="1">1282</strain>
    </source>
</reference>
<reference evidence="1" key="1">
    <citation type="journal article" date="2021" name="PeerJ">
        <title>Extensive microbial diversity within the chicken gut microbiome revealed by metagenomics and culture.</title>
        <authorList>
            <person name="Gilroy R."/>
            <person name="Ravi A."/>
            <person name="Getino M."/>
            <person name="Pursley I."/>
            <person name="Horton D.L."/>
            <person name="Alikhan N.F."/>
            <person name="Baker D."/>
            <person name="Gharbi K."/>
            <person name="Hall N."/>
            <person name="Watson M."/>
            <person name="Adriaenssens E.M."/>
            <person name="Foster-Nyarko E."/>
            <person name="Jarju S."/>
            <person name="Secka A."/>
            <person name="Antonio M."/>
            <person name="Oren A."/>
            <person name="Chaudhuri R.R."/>
            <person name="La Ragione R."/>
            <person name="Hildebrand F."/>
            <person name="Pallen M.J."/>
        </authorList>
    </citation>
    <scope>NUCLEOTIDE SEQUENCE</scope>
    <source>
        <strain evidence="1">1282</strain>
    </source>
</reference>